<sequence length="376" mass="44123">MVIPPGMDLAGLRKQADEALPEHIDVWLKKRSTAPVIVQVGMIRPEKGHDFMLEVLHCLKQRGVRFYWLIVGGGRREEEARLKAKIDYLGMNDCVLMCGLLSPVAPVYRRASLMVMPSRNEAFGMPKWVILYCRRWMEAPMQSCENGELITRTRGTPQGGVISPLLANLFLHYAFDLWMEREYRGVPFERYADDIVVHCSRMSDATRLKNRLSERFSEVGLVLNAGKTNIAYIDTFKRRNVATSFTFLGYDFKVRTLKNFKGELYRKCMPGASNAAMRKITETIKKWRIHRSTAESLLDFARRYNAIVRGWIEYYGKFWSRNFNYRLWSAMQSRLLKWMQSKYRLSNRKAQRKLTLVRKEYPKLFVHWYLLRASNE</sequence>
<dbReference type="Pfam" id="PF00078">
    <property type="entry name" value="RVT_1"/>
    <property type="match status" value="1"/>
</dbReference>
<evidence type="ECO:0000256" key="1">
    <source>
        <dbReference type="ARBA" id="ARBA00034120"/>
    </source>
</evidence>
<dbReference type="InterPro" id="IPR000477">
    <property type="entry name" value="RT_dom"/>
</dbReference>
<proteinExistence type="inferred from homology"/>
<dbReference type="AlphaFoldDB" id="A0A376KP24"/>
<dbReference type="PANTHER" id="PTHR34047">
    <property type="entry name" value="NUCLEAR INTRON MATURASE 1, MITOCHONDRIAL-RELATED"/>
    <property type="match status" value="1"/>
</dbReference>
<evidence type="ECO:0000313" key="3">
    <source>
        <dbReference type="EMBL" id="STE83677.1"/>
    </source>
</evidence>
<accession>A0A376KP24</accession>
<dbReference type="CDD" id="cd01651">
    <property type="entry name" value="RT_G2_intron"/>
    <property type="match status" value="1"/>
</dbReference>
<keyword evidence="3" id="KW-0695">RNA-directed DNA polymerase</keyword>
<dbReference type="EMBL" id="UFZQ01000001">
    <property type="protein sequence ID" value="STE83677.1"/>
    <property type="molecule type" value="Genomic_DNA"/>
</dbReference>
<dbReference type="SUPFAM" id="SSF53756">
    <property type="entry name" value="UDP-Glycosyltransferase/glycogen phosphorylase"/>
    <property type="match status" value="1"/>
</dbReference>
<gene>
    <name evidence="3" type="ORF">NCTC10418_01336</name>
</gene>
<keyword evidence="3" id="KW-0548">Nucleotidyltransferase</keyword>
<dbReference type="Pfam" id="PF08388">
    <property type="entry name" value="GIIM"/>
    <property type="match status" value="1"/>
</dbReference>
<protein>
    <submittedName>
        <fullName evidence="3">Reverse transcriptase</fullName>
    </submittedName>
</protein>
<dbReference type="Gene3D" id="3.40.50.2000">
    <property type="entry name" value="Glycogen Phosphorylase B"/>
    <property type="match status" value="1"/>
</dbReference>
<reference evidence="3 4" key="1">
    <citation type="submission" date="2018-06" db="EMBL/GenBank/DDBJ databases">
        <authorList>
            <consortium name="Pathogen Informatics"/>
            <person name="Doyle S."/>
        </authorList>
    </citation>
    <scope>NUCLEOTIDE SEQUENCE [LARGE SCALE GENOMIC DNA]</scope>
    <source>
        <strain evidence="3 4">NCTC10418</strain>
    </source>
</reference>
<evidence type="ECO:0000259" key="2">
    <source>
        <dbReference type="PROSITE" id="PS50878"/>
    </source>
</evidence>
<dbReference type="SUPFAM" id="SSF56672">
    <property type="entry name" value="DNA/RNA polymerases"/>
    <property type="match status" value="1"/>
</dbReference>
<organism evidence="3 4">
    <name type="scientific">Escherichia coli</name>
    <dbReference type="NCBI Taxonomy" id="562"/>
    <lineage>
        <taxon>Bacteria</taxon>
        <taxon>Pseudomonadati</taxon>
        <taxon>Pseudomonadota</taxon>
        <taxon>Gammaproteobacteria</taxon>
        <taxon>Enterobacterales</taxon>
        <taxon>Enterobacteriaceae</taxon>
        <taxon>Escherichia</taxon>
    </lineage>
</organism>
<keyword evidence="3" id="KW-0808">Transferase</keyword>
<dbReference type="GO" id="GO:0003964">
    <property type="term" value="F:RNA-directed DNA polymerase activity"/>
    <property type="evidence" value="ECO:0007669"/>
    <property type="project" value="UniProtKB-KW"/>
</dbReference>
<dbReference type="PANTHER" id="PTHR34047:SF3">
    <property type="entry name" value="BLR2052 PROTEIN"/>
    <property type="match status" value="1"/>
</dbReference>
<name>A0A376KP24_ECOLX</name>
<dbReference type="InterPro" id="IPR051083">
    <property type="entry name" value="GrpII_Intron_Splice-Mob/Def"/>
</dbReference>
<dbReference type="InterPro" id="IPR043502">
    <property type="entry name" value="DNA/RNA_pol_sf"/>
</dbReference>
<dbReference type="PROSITE" id="PS50878">
    <property type="entry name" value="RT_POL"/>
    <property type="match status" value="1"/>
</dbReference>
<comment type="similarity">
    <text evidence="1">Belongs to the bacterial reverse transcriptase family.</text>
</comment>
<dbReference type="Proteomes" id="UP000255460">
    <property type="component" value="Unassembled WGS sequence"/>
</dbReference>
<dbReference type="InterPro" id="IPR013597">
    <property type="entry name" value="Mat_intron_G2"/>
</dbReference>
<feature type="domain" description="Reverse transcriptase" evidence="2">
    <location>
        <begin position="1"/>
        <end position="252"/>
    </location>
</feature>
<evidence type="ECO:0000313" key="4">
    <source>
        <dbReference type="Proteomes" id="UP000255460"/>
    </source>
</evidence>